<dbReference type="Proteomes" id="UP000198539">
    <property type="component" value="Unassembled WGS sequence"/>
</dbReference>
<dbReference type="EMBL" id="FNOM01000009">
    <property type="protein sequence ID" value="SDX53322.1"/>
    <property type="molecule type" value="Genomic_DNA"/>
</dbReference>
<evidence type="ECO:0000256" key="1">
    <source>
        <dbReference type="SAM" id="MobiDB-lite"/>
    </source>
</evidence>
<dbReference type="AlphaFoldDB" id="A0A1H3CGI9"/>
<feature type="region of interest" description="Disordered" evidence="1">
    <location>
        <begin position="1"/>
        <end position="31"/>
    </location>
</feature>
<name>A0A1H3CGI9_9RHOB</name>
<protein>
    <submittedName>
        <fullName evidence="2">Uncharacterized protein</fullName>
    </submittedName>
</protein>
<organism evidence="2 3">
    <name type="scientific">Roseicitreum antarcticum</name>
    <dbReference type="NCBI Taxonomy" id="564137"/>
    <lineage>
        <taxon>Bacteria</taxon>
        <taxon>Pseudomonadati</taxon>
        <taxon>Pseudomonadota</taxon>
        <taxon>Alphaproteobacteria</taxon>
        <taxon>Rhodobacterales</taxon>
        <taxon>Paracoccaceae</taxon>
        <taxon>Roseicitreum</taxon>
    </lineage>
</organism>
<keyword evidence="3" id="KW-1185">Reference proteome</keyword>
<dbReference type="STRING" id="564137.SAMN04488238_109158"/>
<accession>A0A1H3CGI9</accession>
<dbReference type="RefSeq" id="WP_223814271.1">
    <property type="nucleotide sequence ID" value="NZ_CP061498.1"/>
</dbReference>
<sequence length="141" mass="14885">MTGRIGSHDRRGNSVPPVDADSPDTQDHHRDAHATTDLEARLNAALAALAATRTVTTYGALARVLNIPGPGSIAKLTAALERSMAQDIAAHRPLRAARVLARVPGTLPAPGFFARARALHLYHGPDSGPQAEAFHRAQLVP</sequence>
<gene>
    <name evidence="2" type="ORF">SAMN04488238_109158</name>
</gene>
<evidence type="ECO:0000313" key="3">
    <source>
        <dbReference type="Proteomes" id="UP000198539"/>
    </source>
</evidence>
<evidence type="ECO:0000313" key="2">
    <source>
        <dbReference type="EMBL" id="SDX53322.1"/>
    </source>
</evidence>
<proteinExistence type="predicted"/>
<feature type="compositionally biased region" description="Basic and acidic residues" evidence="1">
    <location>
        <begin position="1"/>
        <end position="12"/>
    </location>
</feature>
<reference evidence="2 3" key="1">
    <citation type="submission" date="2016-10" db="EMBL/GenBank/DDBJ databases">
        <authorList>
            <person name="de Groot N.N."/>
        </authorList>
    </citation>
    <scope>NUCLEOTIDE SEQUENCE [LARGE SCALE GENOMIC DNA]</scope>
    <source>
        <strain evidence="2 3">CGMCC 1.8894</strain>
    </source>
</reference>